<dbReference type="InterPro" id="IPR027417">
    <property type="entry name" value="P-loop_NTPase"/>
</dbReference>
<name>A0ABR3VI20_HUMIN</name>
<keyword evidence="6" id="KW-0256">Endoplasmic reticulum</keyword>
<dbReference type="SUPFAM" id="SSF52540">
    <property type="entry name" value="P-loop containing nucleoside triphosphate hydrolases"/>
    <property type="match status" value="1"/>
</dbReference>
<comment type="caution">
    <text evidence="13">The sequence shown here is derived from an EMBL/GenBank/DDBJ whole genome shotgun (WGS) entry which is preliminary data.</text>
</comment>
<sequence>MAASPTRRHGSPGSLNIRLHSAPQGWVDPQQRTATQASGAIPQRYAGTVSYDSSMQVPVSSRGFAFQQAAANIQIPKVDEICCISRMWSVRFQHQQLRIAAVECLAQHYGSPVRYSGTSSLSSPTLDAATMTALETLKDLFEASLKPSPTVITVGLVIVLLVPILLHFLYTAATPYTSLPAVLLIGPSGSGKTALLTLFERGPFYHNKDATNSDNAKPSVSTPVAETHTTQVPSAVELAVSSSSDPTSPATISSYRTDLDAAGAQAKKFLLVDTPGHPKLRGHALASLAQDTPTISVPPTPASSFNPSNSNETNQPSKIKAVLFLIDAAALADSDSPYLSTAAEHLHDALLALQRRHRARKGSRAPPAVPVLVAANKLDLFTALPAALVKSNLEAEISRIRRARSKGLLSSDRQDADGLDGDEDEADGWLGSYGSEKFSFKEMLEFDIEVEVLGGNVVGEGPGAEKWWRWIAERI</sequence>
<evidence type="ECO:0000256" key="3">
    <source>
        <dbReference type="ARBA" id="ARBA00020256"/>
    </source>
</evidence>
<evidence type="ECO:0000256" key="5">
    <source>
        <dbReference type="ARBA" id="ARBA00022741"/>
    </source>
</evidence>
<keyword evidence="14" id="KW-1185">Reference proteome</keyword>
<evidence type="ECO:0000256" key="12">
    <source>
        <dbReference type="SAM" id="Phobius"/>
    </source>
</evidence>
<evidence type="ECO:0000256" key="11">
    <source>
        <dbReference type="SAM" id="MobiDB-lite"/>
    </source>
</evidence>
<feature type="region of interest" description="Disordered" evidence="11">
    <location>
        <begin position="1"/>
        <end position="20"/>
    </location>
</feature>
<dbReference type="Pfam" id="PF09439">
    <property type="entry name" value="SRPRB"/>
    <property type="match status" value="1"/>
</dbReference>
<keyword evidence="7 12" id="KW-1133">Transmembrane helix</keyword>
<evidence type="ECO:0000256" key="1">
    <source>
        <dbReference type="ARBA" id="ARBA00004389"/>
    </source>
</evidence>
<keyword evidence="8" id="KW-0342">GTP-binding</keyword>
<gene>
    <name evidence="13" type="ORF">VTJ49DRAFT_7015</name>
</gene>
<keyword evidence="9 12" id="KW-0472">Membrane</keyword>
<proteinExistence type="inferred from homology"/>
<feature type="region of interest" description="Disordered" evidence="11">
    <location>
        <begin position="292"/>
        <end position="314"/>
    </location>
</feature>
<evidence type="ECO:0000256" key="9">
    <source>
        <dbReference type="ARBA" id="ARBA00023136"/>
    </source>
</evidence>
<comment type="subcellular location">
    <subcellularLocation>
        <location evidence="1">Endoplasmic reticulum membrane</location>
        <topology evidence="1">Single-pass membrane protein</topology>
    </subcellularLocation>
</comment>
<feature type="compositionally biased region" description="Basic residues" evidence="11">
    <location>
        <begin position="1"/>
        <end position="10"/>
    </location>
</feature>
<evidence type="ECO:0000313" key="14">
    <source>
        <dbReference type="Proteomes" id="UP001583172"/>
    </source>
</evidence>
<keyword evidence="10" id="KW-0675">Receptor</keyword>
<accession>A0ABR3VI20</accession>
<feature type="compositionally biased region" description="Polar residues" evidence="11">
    <location>
        <begin position="302"/>
        <end position="314"/>
    </location>
</feature>
<evidence type="ECO:0000256" key="6">
    <source>
        <dbReference type="ARBA" id="ARBA00022824"/>
    </source>
</evidence>
<evidence type="ECO:0000256" key="8">
    <source>
        <dbReference type="ARBA" id="ARBA00023134"/>
    </source>
</evidence>
<evidence type="ECO:0000256" key="10">
    <source>
        <dbReference type="ARBA" id="ARBA00023170"/>
    </source>
</evidence>
<evidence type="ECO:0000256" key="7">
    <source>
        <dbReference type="ARBA" id="ARBA00022989"/>
    </source>
</evidence>
<reference evidence="13 14" key="1">
    <citation type="journal article" date="2024" name="Commun. Biol.">
        <title>Comparative genomic analysis of thermophilic fungi reveals convergent evolutionary adaptations and gene losses.</title>
        <authorList>
            <person name="Steindorff A.S."/>
            <person name="Aguilar-Pontes M.V."/>
            <person name="Robinson A.J."/>
            <person name="Andreopoulos B."/>
            <person name="LaButti K."/>
            <person name="Kuo A."/>
            <person name="Mondo S."/>
            <person name="Riley R."/>
            <person name="Otillar R."/>
            <person name="Haridas S."/>
            <person name="Lipzen A."/>
            <person name="Grimwood J."/>
            <person name="Schmutz J."/>
            <person name="Clum A."/>
            <person name="Reid I.D."/>
            <person name="Moisan M.C."/>
            <person name="Butler G."/>
            <person name="Nguyen T.T.M."/>
            <person name="Dewar K."/>
            <person name="Conant G."/>
            <person name="Drula E."/>
            <person name="Henrissat B."/>
            <person name="Hansel C."/>
            <person name="Singer S."/>
            <person name="Hutchinson M.I."/>
            <person name="de Vries R.P."/>
            <person name="Natvig D.O."/>
            <person name="Powell A.J."/>
            <person name="Tsang A."/>
            <person name="Grigoriev I.V."/>
        </authorList>
    </citation>
    <scope>NUCLEOTIDE SEQUENCE [LARGE SCALE GENOMIC DNA]</scope>
    <source>
        <strain evidence="13 14">CBS 620.91</strain>
    </source>
</reference>
<dbReference type="InterPro" id="IPR019009">
    <property type="entry name" value="SRP_receptor_beta_su"/>
</dbReference>
<dbReference type="Proteomes" id="UP001583172">
    <property type="component" value="Unassembled WGS sequence"/>
</dbReference>
<evidence type="ECO:0000256" key="2">
    <source>
        <dbReference type="ARBA" id="ARBA00005619"/>
    </source>
</evidence>
<evidence type="ECO:0000256" key="4">
    <source>
        <dbReference type="ARBA" id="ARBA00022692"/>
    </source>
</evidence>
<comment type="similarity">
    <text evidence="2">Belongs to the SRP receptor beta subunit family.</text>
</comment>
<dbReference type="Gene3D" id="3.40.50.300">
    <property type="entry name" value="P-loop containing nucleotide triphosphate hydrolases"/>
    <property type="match status" value="1"/>
</dbReference>
<evidence type="ECO:0000313" key="13">
    <source>
        <dbReference type="EMBL" id="KAL1841460.1"/>
    </source>
</evidence>
<feature type="transmembrane region" description="Helical" evidence="12">
    <location>
        <begin position="151"/>
        <end position="170"/>
    </location>
</feature>
<keyword evidence="5" id="KW-0547">Nucleotide-binding</keyword>
<dbReference type="EMBL" id="JAZGSY010000074">
    <property type="protein sequence ID" value="KAL1841460.1"/>
    <property type="molecule type" value="Genomic_DNA"/>
</dbReference>
<organism evidence="13 14">
    <name type="scientific">Humicola insolens</name>
    <name type="common">Soft-rot fungus</name>
    <dbReference type="NCBI Taxonomy" id="85995"/>
    <lineage>
        <taxon>Eukaryota</taxon>
        <taxon>Fungi</taxon>
        <taxon>Dikarya</taxon>
        <taxon>Ascomycota</taxon>
        <taxon>Pezizomycotina</taxon>
        <taxon>Sordariomycetes</taxon>
        <taxon>Sordariomycetidae</taxon>
        <taxon>Sordariales</taxon>
        <taxon>Chaetomiaceae</taxon>
        <taxon>Mycothermus</taxon>
    </lineage>
</organism>
<protein>
    <recommendedName>
        <fullName evidence="3">Signal recognition particle receptor subunit beta</fullName>
    </recommendedName>
</protein>
<keyword evidence="4 12" id="KW-0812">Transmembrane</keyword>